<organism evidence="1 2">
    <name type="scientific">Clostridium acidisoli DSM 12555</name>
    <dbReference type="NCBI Taxonomy" id="1121291"/>
    <lineage>
        <taxon>Bacteria</taxon>
        <taxon>Bacillati</taxon>
        <taxon>Bacillota</taxon>
        <taxon>Clostridia</taxon>
        <taxon>Eubacteriales</taxon>
        <taxon>Clostridiaceae</taxon>
        <taxon>Clostridium</taxon>
    </lineage>
</organism>
<gene>
    <name evidence="1" type="ORF">SAMN02745134_00516</name>
</gene>
<proteinExistence type="predicted"/>
<dbReference type="PANTHER" id="PTHR34071">
    <property type="entry name" value="5-NITROIMIDAZOLE ANTIBIOTICS RESISTANCE PROTEIN, NIMA-FAMILY-RELATED PROTEIN-RELATED"/>
    <property type="match status" value="1"/>
</dbReference>
<dbReference type="PANTHER" id="PTHR34071:SF2">
    <property type="entry name" value="FLAVIN-NUCLEOTIDE-BINDING PROTEIN"/>
    <property type="match status" value="1"/>
</dbReference>
<dbReference type="OrthoDB" id="9794935at2"/>
<protein>
    <recommendedName>
        <fullName evidence="3">Nitroimidazol reductase NimA, pyridoxamine 5'-phosphate oxidase superfamily</fullName>
    </recommendedName>
</protein>
<sequence length="153" mass="17699">MFREMRKKQRELSNEEAIEILNSADYGFISINGEEYPYGVPINFVYLNDKIYFHGATEGYKLDMIKRNNKICFTAVTKHDILPDKFSTDYRSVIVFGDAYEVFDDEKISVLLAIIEKFSLSYIDEGKKYIARAEKATRVFGISINHITGKGRK</sequence>
<accession>A0A1W1X334</accession>
<dbReference type="RefSeq" id="WP_084113702.1">
    <property type="nucleotide sequence ID" value="NZ_FWXH01000002.1"/>
</dbReference>
<dbReference type="Proteomes" id="UP000192468">
    <property type="component" value="Unassembled WGS sequence"/>
</dbReference>
<dbReference type="AlphaFoldDB" id="A0A1W1X334"/>
<dbReference type="InterPro" id="IPR012349">
    <property type="entry name" value="Split_barrel_FMN-bd"/>
</dbReference>
<dbReference type="SUPFAM" id="SSF50475">
    <property type="entry name" value="FMN-binding split barrel"/>
    <property type="match status" value="1"/>
</dbReference>
<evidence type="ECO:0000313" key="2">
    <source>
        <dbReference type="Proteomes" id="UP000192468"/>
    </source>
</evidence>
<name>A0A1W1X334_9CLOT</name>
<dbReference type="InterPro" id="IPR024747">
    <property type="entry name" value="Pyridox_Oxase-rel"/>
</dbReference>
<keyword evidence="2" id="KW-1185">Reference proteome</keyword>
<evidence type="ECO:0000313" key="1">
    <source>
        <dbReference type="EMBL" id="SMC18180.1"/>
    </source>
</evidence>
<dbReference type="EMBL" id="FWXH01000002">
    <property type="protein sequence ID" value="SMC18180.1"/>
    <property type="molecule type" value="Genomic_DNA"/>
</dbReference>
<dbReference type="STRING" id="1121291.SAMN02745134_00516"/>
<evidence type="ECO:0008006" key="3">
    <source>
        <dbReference type="Google" id="ProtNLM"/>
    </source>
</evidence>
<reference evidence="1 2" key="1">
    <citation type="submission" date="2017-04" db="EMBL/GenBank/DDBJ databases">
        <authorList>
            <person name="Afonso C.L."/>
            <person name="Miller P.J."/>
            <person name="Scott M.A."/>
            <person name="Spackman E."/>
            <person name="Goraichik I."/>
            <person name="Dimitrov K.M."/>
            <person name="Suarez D.L."/>
            <person name="Swayne D.E."/>
        </authorList>
    </citation>
    <scope>NUCLEOTIDE SEQUENCE [LARGE SCALE GENOMIC DNA]</scope>
    <source>
        <strain evidence="1 2">DSM 12555</strain>
    </source>
</reference>
<dbReference type="Gene3D" id="2.30.110.10">
    <property type="entry name" value="Electron Transport, Fmn-binding Protein, Chain A"/>
    <property type="match status" value="1"/>
</dbReference>
<dbReference type="Pfam" id="PF12900">
    <property type="entry name" value="Pyridox_ox_2"/>
    <property type="match status" value="1"/>
</dbReference>